<keyword evidence="2" id="KW-0812">Transmembrane</keyword>
<name>A0A0U1Q1H9_9BURK</name>
<comment type="caution">
    <text evidence="3">The sequence shown here is derived from an EMBL/GenBank/DDBJ whole genome shotgun (WGS) entry which is preliminary data.</text>
</comment>
<dbReference type="GO" id="GO:0043683">
    <property type="term" value="P:type IV pilus assembly"/>
    <property type="evidence" value="ECO:0007669"/>
    <property type="project" value="TreeGrafter"/>
</dbReference>
<dbReference type="GO" id="GO:0043107">
    <property type="term" value="P:type IV pilus-dependent motility"/>
    <property type="evidence" value="ECO:0007669"/>
    <property type="project" value="TreeGrafter"/>
</dbReference>
<dbReference type="STRING" id="1610491.AAV94_04425"/>
<evidence type="ECO:0000313" key="3">
    <source>
        <dbReference type="EMBL" id="KKW68613.1"/>
    </source>
</evidence>
<dbReference type="Proteomes" id="UP000050580">
    <property type="component" value="Unassembled WGS sequence"/>
</dbReference>
<accession>A0A0U1Q1H9</accession>
<keyword evidence="2" id="KW-1133">Transmembrane helix</keyword>
<gene>
    <name evidence="3" type="ORF">AAV94_04425</name>
</gene>
<proteinExistence type="predicted"/>
<reference evidence="3 4" key="1">
    <citation type="submission" date="2015-05" db="EMBL/GenBank/DDBJ databases">
        <title>Draft genome sequence of Lampropedia sp. CT6, isolated from the microbial mat of a hot water spring, located at Manikaran, India.</title>
        <authorList>
            <person name="Tripathi C."/>
            <person name="Rani P."/>
            <person name="Mahato N.K."/>
            <person name="Lal R."/>
        </authorList>
    </citation>
    <scope>NUCLEOTIDE SEQUENCE [LARGE SCALE GENOMIC DNA]</scope>
    <source>
        <strain evidence="3 4">CT6</strain>
    </source>
</reference>
<organism evidence="3 4">
    <name type="scientific">Lampropedia cohaerens</name>
    <dbReference type="NCBI Taxonomy" id="1610491"/>
    <lineage>
        <taxon>Bacteria</taxon>
        <taxon>Pseudomonadati</taxon>
        <taxon>Pseudomonadota</taxon>
        <taxon>Betaproteobacteria</taxon>
        <taxon>Burkholderiales</taxon>
        <taxon>Comamonadaceae</taxon>
        <taxon>Lampropedia</taxon>
    </lineage>
</organism>
<keyword evidence="2" id="KW-0472">Membrane</keyword>
<dbReference type="EMBL" id="LBNQ01000018">
    <property type="protein sequence ID" value="KKW68613.1"/>
    <property type="molecule type" value="Genomic_DNA"/>
</dbReference>
<evidence type="ECO:0000256" key="1">
    <source>
        <dbReference type="SAM" id="Coils"/>
    </source>
</evidence>
<dbReference type="PANTHER" id="PTHR40278">
    <property type="entry name" value="DNA UTILIZATION PROTEIN HOFN"/>
    <property type="match status" value="1"/>
</dbReference>
<feature type="transmembrane region" description="Helical" evidence="2">
    <location>
        <begin position="21"/>
        <end position="43"/>
    </location>
</feature>
<dbReference type="AlphaFoldDB" id="A0A0U1Q1H9"/>
<dbReference type="InterPro" id="IPR052534">
    <property type="entry name" value="Extracell_DNA_Util/SecSys_Comp"/>
</dbReference>
<sequence>MIRINLLPHREAAKKARKESFMASCVLAGIVGILLAGGVYLYFQSLISDQLSANSLIEQENARIKAQIREVAEIEAEIAALKARQAAVENLQSERNLPVELMNQIIREVPNGSYVTSLNRAESVVSLSGFAQSNQTVSQLLRNISENMPWNTQPQLIETKVATVNVGGDTPRQVYGYSLNFRLDKPEQEQEQPR</sequence>
<evidence type="ECO:0008006" key="5">
    <source>
        <dbReference type="Google" id="ProtNLM"/>
    </source>
</evidence>
<dbReference type="RefSeq" id="WP_046741124.1">
    <property type="nucleotide sequence ID" value="NZ_LBNQ01000018.1"/>
</dbReference>
<keyword evidence="4" id="KW-1185">Reference proteome</keyword>
<feature type="coiled-coil region" evidence="1">
    <location>
        <begin position="57"/>
        <end position="91"/>
    </location>
</feature>
<dbReference type="OrthoDB" id="5296173at2"/>
<dbReference type="PATRIC" id="fig|1610491.3.peg.943"/>
<dbReference type="InterPro" id="IPR007813">
    <property type="entry name" value="PilN"/>
</dbReference>
<evidence type="ECO:0000256" key="2">
    <source>
        <dbReference type="SAM" id="Phobius"/>
    </source>
</evidence>
<protein>
    <recommendedName>
        <fullName evidence="5">Fimbrial protein</fullName>
    </recommendedName>
</protein>
<keyword evidence="1" id="KW-0175">Coiled coil</keyword>
<dbReference type="PANTHER" id="PTHR40278:SF2">
    <property type="entry name" value="TYPE IV PILUS INNER MEMBRANE COMPONENT PILN"/>
    <property type="match status" value="1"/>
</dbReference>
<dbReference type="Pfam" id="PF05137">
    <property type="entry name" value="PilN"/>
    <property type="match status" value="1"/>
</dbReference>
<evidence type="ECO:0000313" key="4">
    <source>
        <dbReference type="Proteomes" id="UP000050580"/>
    </source>
</evidence>